<dbReference type="GO" id="GO:0005615">
    <property type="term" value="C:extracellular space"/>
    <property type="evidence" value="ECO:0007669"/>
    <property type="project" value="TreeGrafter"/>
</dbReference>
<sequence length="384" mass="42292">MQGLPIPNVYLALRLSGDHNHAIETDYLNKITTDLHRDIQHALSQGKPMVGLLSQYTMCVLASCKNMHSVTFTVNDRSASLITQLKREMHQEKESIDHSQMPLSNYFTFSGGILALCLAGVRVNVHLTTHLITVIQHNALVDAGVMGSTDTLAMAGMALSCEKNSGLYTHNVAALEAAITKIKDKLETTKPDFHIGNKFSTPIAIMALVAMGSQKDLTSTMLKLRAEAQSGTYYNPMALSYALMGLQRKTYQDVKNVNCQNEQNNLVLEPAVEVELEVVPNQKATVVVEVVKSNGQIHIYTTHVSKGTSLLTALELIRAKNAGFTFEVEPSQWGPYLSNVNGEHARQSDRRAWYLLLDGVPLSEGITDFKIIGPHVITIKNTTY</sequence>
<evidence type="ECO:0000256" key="5">
    <source>
        <dbReference type="ARBA" id="ARBA00022729"/>
    </source>
</evidence>
<dbReference type="GO" id="GO:0031419">
    <property type="term" value="F:cobalamin binding"/>
    <property type="evidence" value="ECO:0007669"/>
    <property type="project" value="InterPro"/>
</dbReference>
<dbReference type="InterPro" id="IPR027954">
    <property type="entry name" value="Transcobalamin-like_C"/>
</dbReference>
<keyword evidence="4" id="KW-0964">Secreted</keyword>
<dbReference type="Pfam" id="PF14478">
    <property type="entry name" value="DUF4430"/>
    <property type="match status" value="1"/>
</dbReference>
<feature type="binding site" evidence="7">
    <location>
        <begin position="336"/>
        <end position="337"/>
    </location>
    <ligand>
        <name>cyanocob(III)alamin</name>
        <dbReference type="ChEBI" id="CHEBI:17439"/>
    </ligand>
</feature>
<dbReference type="AlphaFoldDB" id="A0AA47NU81"/>
<protein>
    <submittedName>
        <fullName evidence="10">Transcobalamin-2</fullName>
    </submittedName>
</protein>
<feature type="domain" description="Transcobalamin-like C-terminal" evidence="9">
    <location>
        <begin position="307"/>
        <end position="382"/>
    </location>
</feature>
<evidence type="ECO:0000256" key="1">
    <source>
        <dbReference type="ARBA" id="ARBA00004613"/>
    </source>
</evidence>
<dbReference type="PANTHER" id="PTHR10559:SF18">
    <property type="entry name" value="TRANSCOBALAMIN II"/>
    <property type="match status" value="1"/>
</dbReference>
<reference evidence="10" key="1">
    <citation type="journal article" date="2023" name="Front. Mar. Sci.">
        <title>A new Merluccius polli reference genome to investigate the effects of global change in West African waters.</title>
        <authorList>
            <person name="Mateo J.L."/>
            <person name="Blanco-Fernandez C."/>
            <person name="Garcia-Vazquez E."/>
            <person name="Machado-Schiaffino G."/>
        </authorList>
    </citation>
    <scope>NUCLEOTIDE SEQUENCE</scope>
    <source>
        <strain evidence="10">C29</strain>
        <tissue evidence="10">Fin</tissue>
    </source>
</reference>
<keyword evidence="3" id="KW-0813">Transport</keyword>
<evidence type="ECO:0000313" key="10">
    <source>
        <dbReference type="EMBL" id="KAK0138736.1"/>
    </source>
</evidence>
<keyword evidence="11" id="KW-1185">Reference proteome</keyword>
<dbReference type="Pfam" id="PF01122">
    <property type="entry name" value="Cobalamin_bind"/>
    <property type="match status" value="1"/>
</dbReference>
<evidence type="ECO:0000256" key="4">
    <source>
        <dbReference type="ARBA" id="ARBA00022525"/>
    </source>
</evidence>
<evidence type="ECO:0000256" key="8">
    <source>
        <dbReference type="PIRSR" id="PIRSR602157-2"/>
    </source>
</evidence>
<comment type="subcellular location">
    <subcellularLocation>
        <location evidence="1">Secreted</location>
    </subcellularLocation>
</comment>
<dbReference type="InterPro" id="IPR051588">
    <property type="entry name" value="Cobalamin_Transport"/>
</dbReference>
<dbReference type="EMBL" id="JAOPHQ010004577">
    <property type="protein sequence ID" value="KAK0138736.1"/>
    <property type="molecule type" value="Genomic_DNA"/>
</dbReference>
<evidence type="ECO:0000256" key="6">
    <source>
        <dbReference type="ARBA" id="ARBA00023285"/>
    </source>
</evidence>
<dbReference type="GO" id="GO:0015889">
    <property type="term" value="P:cobalamin transport"/>
    <property type="evidence" value="ECO:0007669"/>
    <property type="project" value="InterPro"/>
</dbReference>
<dbReference type="InterPro" id="IPR002157">
    <property type="entry name" value="Cbl-bd_prot"/>
</dbReference>
<organism evidence="10 11">
    <name type="scientific">Merluccius polli</name>
    <name type="common">Benguela hake</name>
    <name type="synonym">Merluccius cadenati</name>
    <dbReference type="NCBI Taxonomy" id="89951"/>
    <lineage>
        <taxon>Eukaryota</taxon>
        <taxon>Metazoa</taxon>
        <taxon>Chordata</taxon>
        <taxon>Craniata</taxon>
        <taxon>Vertebrata</taxon>
        <taxon>Euteleostomi</taxon>
        <taxon>Actinopterygii</taxon>
        <taxon>Neopterygii</taxon>
        <taxon>Teleostei</taxon>
        <taxon>Neoteleostei</taxon>
        <taxon>Acanthomorphata</taxon>
        <taxon>Zeiogadaria</taxon>
        <taxon>Gadariae</taxon>
        <taxon>Gadiformes</taxon>
        <taxon>Gadoidei</taxon>
        <taxon>Merlucciidae</taxon>
        <taxon>Merluccius</taxon>
    </lineage>
</organism>
<keyword evidence="3" id="KW-0171">Cobalt transport</keyword>
<keyword evidence="3" id="KW-0406">Ion transport</keyword>
<evidence type="ECO:0000256" key="7">
    <source>
        <dbReference type="PIRSR" id="PIRSR602157-1"/>
    </source>
</evidence>
<comment type="similarity">
    <text evidence="2">Belongs to the eukaryotic cobalamin transport proteins family.</text>
</comment>
<feature type="binding site" evidence="7">
    <location>
        <position position="362"/>
    </location>
    <ligand>
        <name>cyanocob(III)alamin</name>
        <dbReference type="ChEBI" id="CHEBI:17439"/>
    </ligand>
</feature>
<dbReference type="PANTHER" id="PTHR10559">
    <property type="entry name" value="TRANSCOBALAMIN-1/GASTRIC INTRINSIC FACTOR"/>
    <property type="match status" value="1"/>
</dbReference>
<dbReference type="Proteomes" id="UP001174136">
    <property type="component" value="Unassembled WGS sequence"/>
</dbReference>
<evidence type="ECO:0000259" key="9">
    <source>
        <dbReference type="Pfam" id="PF14478"/>
    </source>
</evidence>
<evidence type="ECO:0000256" key="3">
    <source>
        <dbReference type="ARBA" id="ARBA00022426"/>
    </source>
</evidence>
<accession>A0AA47NU81</accession>
<proteinExistence type="inferred from homology"/>
<dbReference type="GO" id="GO:0006824">
    <property type="term" value="P:cobalt ion transport"/>
    <property type="evidence" value="ECO:0007669"/>
    <property type="project" value="UniProtKB-KW"/>
</dbReference>
<keyword evidence="8" id="KW-1015">Disulfide bond</keyword>
<feature type="disulfide bond" evidence="8">
    <location>
        <begin position="117"/>
        <end position="161"/>
    </location>
</feature>
<feature type="binding site" evidence="7">
    <location>
        <position position="384"/>
    </location>
    <ligand>
        <name>cyanocob(III)alamin</name>
        <dbReference type="ChEBI" id="CHEBI:17439"/>
    </ligand>
</feature>
<evidence type="ECO:0000313" key="11">
    <source>
        <dbReference type="Proteomes" id="UP001174136"/>
    </source>
</evidence>
<keyword evidence="5" id="KW-0732">Signal</keyword>
<dbReference type="Gene3D" id="1.50.10.20">
    <property type="match status" value="1"/>
</dbReference>
<dbReference type="Gene3D" id="2.170.130.30">
    <property type="match status" value="1"/>
</dbReference>
<feature type="binding site" evidence="7">
    <location>
        <begin position="353"/>
        <end position="355"/>
    </location>
    <ligand>
        <name>cyanocob(III)alamin</name>
        <dbReference type="ChEBI" id="CHEBI:17439"/>
    </ligand>
</feature>
<gene>
    <name evidence="10" type="primary">TCN2</name>
    <name evidence="10" type="ORF">N1851_024720</name>
</gene>
<keyword evidence="6 7" id="KW-0170">Cobalt</keyword>
<name>A0AA47NU81_MERPO</name>
<comment type="caution">
    <text evidence="10">The sequence shown here is derived from an EMBL/GenBank/DDBJ whole genome shotgun (WGS) entry which is preliminary data.</text>
</comment>
<feature type="binding site" evidence="7">
    <location>
        <position position="150"/>
    </location>
    <ligand>
        <name>cyanocob(III)alamin</name>
        <dbReference type="ChEBI" id="CHEBI:17439"/>
    </ligand>
</feature>
<feature type="binding site" evidence="7">
    <location>
        <position position="197"/>
    </location>
    <ligand>
        <name>cyanocob(III)alamin</name>
        <dbReference type="ChEBI" id="CHEBI:17439"/>
    </ligand>
</feature>
<evidence type="ECO:0000256" key="2">
    <source>
        <dbReference type="ARBA" id="ARBA00006449"/>
    </source>
</evidence>